<dbReference type="InterPro" id="IPR016167">
    <property type="entry name" value="FAD-bd_PCMH_sub1"/>
</dbReference>
<dbReference type="Pfam" id="PF01565">
    <property type="entry name" value="FAD_binding_4"/>
    <property type="match status" value="1"/>
</dbReference>
<dbReference type="OMA" id="VEDNNWI"/>
<dbReference type="PANTHER" id="PTHR42973">
    <property type="entry name" value="BINDING OXIDOREDUCTASE, PUTATIVE (AFU_ORTHOLOGUE AFUA_1G17690)-RELATED"/>
    <property type="match status" value="1"/>
</dbReference>
<dbReference type="InterPro" id="IPR006094">
    <property type="entry name" value="Oxid_FAD_bind_N"/>
</dbReference>
<evidence type="ECO:0000256" key="4">
    <source>
        <dbReference type="ARBA" id="ARBA00022827"/>
    </source>
</evidence>
<dbReference type="InterPro" id="IPR036318">
    <property type="entry name" value="FAD-bd_PCMH-like_sf"/>
</dbReference>
<evidence type="ECO:0000256" key="5">
    <source>
        <dbReference type="ARBA" id="ARBA00023002"/>
    </source>
</evidence>
<dbReference type="Gene3D" id="3.30.43.10">
    <property type="entry name" value="Uridine Diphospho-n-acetylenolpyruvylglucosamine Reductase, domain 2"/>
    <property type="match status" value="1"/>
</dbReference>
<dbReference type="GO" id="GO:0071949">
    <property type="term" value="F:FAD binding"/>
    <property type="evidence" value="ECO:0007669"/>
    <property type="project" value="InterPro"/>
</dbReference>
<evidence type="ECO:0000313" key="8">
    <source>
        <dbReference type="Proteomes" id="UP000054771"/>
    </source>
</evidence>
<dbReference type="Gene3D" id="3.30.465.10">
    <property type="match status" value="1"/>
</dbReference>
<protein>
    <recommendedName>
        <fullName evidence="6">FAD-binding PCMH-type domain-containing protein</fullName>
    </recommendedName>
</protein>
<keyword evidence="3" id="KW-0285">Flavoprotein</keyword>
<evidence type="ECO:0000256" key="2">
    <source>
        <dbReference type="ARBA" id="ARBA00005466"/>
    </source>
</evidence>
<proteinExistence type="inferred from homology"/>
<evidence type="ECO:0000313" key="7">
    <source>
        <dbReference type="EMBL" id="CEL09003.1"/>
    </source>
</evidence>
<evidence type="ECO:0000256" key="3">
    <source>
        <dbReference type="ARBA" id="ARBA00022630"/>
    </source>
</evidence>
<dbReference type="AlphaFoldDB" id="A0A0U5GBB3"/>
<dbReference type="InterPro" id="IPR012951">
    <property type="entry name" value="BBE"/>
</dbReference>
<evidence type="ECO:0000259" key="6">
    <source>
        <dbReference type="PROSITE" id="PS51387"/>
    </source>
</evidence>
<dbReference type="InterPro" id="IPR016169">
    <property type="entry name" value="FAD-bd_PCMH_sub2"/>
</dbReference>
<comment type="similarity">
    <text evidence="2">Belongs to the oxygen-dependent FAD-linked oxidoreductase family.</text>
</comment>
<feature type="domain" description="FAD-binding PCMH-type" evidence="6">
    <location>
        <begin position="72"/>
        <end position="246"/>
    </location>
</feature>
<reference evidence="8" key="1">
    <citation type="journal article" date="2016" name="Genome Announc.">
        <title>Draft genome sequences of fungus Aspergillus calidoustus.</title>
        <authorList>
            <person name="Horn F."/>
            <person name="Linde J."/>
            <person name="Mattern D.J."/>
            <person name="Walther G."/>
            <person name="Guthke R."/>
            <person name="Scherlach K."/>
            <person name="Martin K."/>
            <person name="Brakhage A.A."/>
            <person name="Petzke L."/>
            <person name="Valiante V."/>
        </authorList>
    </citation>
    <scope>NUCLEOTIDE SEQUENCE [LARGE SCALE GENOMIC DNA]</scope>
    <source>
        <strain evidence="8">SF006504</strain>
    </source>
</reference>
<keyword evidence="8" id="KW-1185">Reference proteome</keyword>
<organism evidence="7 8">
    <name type="scientific">Aspergillus calidoustus</name>
    <dbReference type="NCBI Taxonomy" id="454130"/>
    <lineage>
        <taxon>Eukaryota</taxon>
        <taxon>Fungi</taxon>
        <taxon>Dikarya</taxon>
        <taxon>Ascomycota</taxon>
        <taxon>Pezizomycotina</taxon>
        <taxon>Eurotiomycetes</taxon>
        <taxon>Eurotiomycetidae</taxon>
        <taxon>Eurotiales</taxon>
        <taxon>Aspergillaceae</taxon>
        <taxon>Aspergillus</taxon>
        <taxon>Aspergillus subgen. Nidulantes</taxon>
    </lineage>
</organism>
<keyword evidence="4" id="KW-0274">FAD</keyword>
<dbReference type="Pfam" id="PF08031">
    <property type="entry name" value="BBE"/>
    <property type="match status" value="1"/>
</dbReference>
<dbReference type="InterPro" id="IPR050416">
    <property type="entry name" value="FAD-linked_Oxidoreductase"/>
</dbReference>
<dbReference type="STRING" id="454130.A0A0U5GBB3"/>
<keyword evidence="5" id="KW-0560">Oxidoreductase</keyword>
<dbReference type="EMBL" id="CDMC01000013">
    <property type="protein sequence ID" value="CEL09003.1"/>
    <property type="molecule type" value="Genomic_DNA"/>
</dbReference>
<evidence type="ECO:0000256" key="1">
    <source>
        <dbReference type="ARBA" id="ARBA00001974"/>
    </source>
</evidence>
<dbReference type="OrthoDB" id="415825at2759"/>
<name>A0A0U5GBB3_ASPCI</name>
<dbReference type="Proteomes" id="UP000054771">
    <property type="component" value="Unassembled WGS sequence"/>
</dbReference>
<dbReference type="Gene3D" id="3.40.462.20">
    <property type="match status" value="1"/>
</dbReference>
<sequence length="536" mass="59249">MFYDRDRRSTTICAKTQYNIALHRGTEARNHAWAMPFLPFNIVHNLRSELAGSDAEILTWGSDGYENCMQQWSETCDTFVGATVRITSAAQAAAVVRFAAQHEIPFTARGGGYSTSGASITYGGIVLDLSKLRDVHVDPDSQTVTVQGGAVWADVDVAAAQHGLVVVGSTLNQIGAAGATLGGGYGWLTGQYGLAIDNLLWAQMVLADGSVVRESDAENPDLFWAVRGAGQCFGVAVELGFRAHRLVAEEAEHRVFAGTLRFAPEKLPRIVAFANQFESLNDGRQGFWFGITTESTAAQCSSILIVLFHNGPEGEARQFFTPVLSLESKSDTTQMLPYDGLNRILNSKDIMARRDSFPKVNITYPDKSVGFRKSLRGSNITLPLDVDFVQSVYDEFNAVVADYPEARDRRILFEILPNKEVTKVPINATAFASRGPYYNVSSLFEWSEAHLDDEIRARQKRLMERVGKCAGIERKPGYNPSLHGAGLYANYAGHDIPVEEIFGDNLPRLRELKAKYDPRNIFRKWHNLNQHVHPPA</sequence>
<accession>A0A0U5GBB3</accession>
<dbReference type="InterPro" id="IPR016166">
    <property type="entry name" value="FAD-bd_PCMH"/>
</dbReference>
<dbReference type="PROSITE" id="PS51387">
    <property type="entry name" value="FAD_PCMH"/>
    <property type="match status" value="1"/>
</dbReference>
<dbReference type="GO" id="GO:0016491">
    <property type="term" value="F:oxidoreductase activity"/>
    <property type="evidence" value="ECO:0007669"/>
    <property type="project" value="UniProtKB-KW"/>
</dbReference>
<gene>
    <name evidence="7" type="ORF">ASPCAL12147</name>
</gene>
<dbReference type="SUPFAM" id="SSF56176">
    <property type="entry name" value="FAD-binding/transporter-associated domain-like"/>
    <property type="match status" value="1"/>
</dbReference>
<dbReference type="PANTHER" id="PTHR42973:SF39">
    <property type="entry name" value="FAD-BINDING PCMH-TYPE DOMAIN-CONTAINING PROTEIN"/>
    <property type="match status" value="1"/>
</dbReference>
<comment type="cofactor">
    <cofactor evidence="1">
        <name>FAD</name>
        <dbReference type="ChEBI" id="CHEBI:57692"/>
    </cofactor>
</comment>